<protein>
    <recommendedName>
        <fullName evidence="6">MADS-box domain-containing protein</fullName>
    </recommendedName>
</protein>
<dbReference type="PROSITE" id="PS50066">
    <property type="entry name" value="MADS_BOX_2"/>
    <property type="match status" value="1"/>
</dbReference>
<keyword evidence="4" id="KW-0804">Transcription</keyword>
<dbReference type="OrthoDB" id="912542at2759"/>
<keyword evidence="8" id="KW-1185">Reference proteome</keyword>
<keyword evidence="5" id="KW-0539">Nucleus</keyword>
<comment type="caution">
    <text evidence="7">The sequence shown here is derived from an EMBL/GenBank/DDBJ whole genome shotgun (WGS) entry which is preliminary data.</text>
</comment>
<evidence type="ECO:0000256" key="4">
    <source>
        <dbReference type="ARBA" id="ARBA00023163"/>
    </source>
</evidence>
<dbReference type="AlphaFoldDB" id="S8CHR3"/>
<feature type="domain" description="MADS-box" evidence="6">
    <location>
        <begin position="4"/>
        <end position="64"/>
    </location>
</feature>
<keyword evidence="3" id="KW-0238">DNA-binding</keyword>
<dbReference type="GO" id="GO:0046983">
    <property type="term" value="F:protein dimerization activity"/>
    <property type="evidence" value="ECO:0007669"/>
    <property type="project" value="InterPro"/>
</dbReference>
<accession>S8CHR3</accession>
<comment type="subcellular location">
    <subcellularLocation>
        <location evidence="1">Nucleus</location>
    </subcellularLocation>
</comment>
<evidence type="ECO:0000256" key="5">
    <source>
        <dbReference type="ARBA" id="ARBA00023242"/>
    </source>
</evidence>
<dbReference type="PANTHER" id="PTHR11945">
    <property type="entry name" value="MADS BOX PROTEIN"/>
    <property type="match status" value="1"/>
</dbReference>
<proteinExistence type="predicted"/>
<dbReference type="Proteomes" id="UP000015453">
    <property type="component" value="Unassembled WGS sequence"/>
</dbReference>
<dbReference type="Pfam" id="PF00319">
    <property type="entry name" value="SRF-TF"/>
    <property type="match status" value="1"/>
</dbReference>
<dbReference type="Gene3D" id="3.40.1810.10">
    <property type="entry name" value="Transcription factor, MADS-box"/>
    <property type="match status" value="1"/>
</dbReference>
<feature type="non-terminal residue" evidence="7">
    <location>
        <position position="1"/>
    </location>
</feature>
<dbReference type="GO" id="GO:0000978">
    <property type="term" value="F:RNA polymerase II cis-regulatory region sequence-specific DNA binding"/>
    <property type="evidence" value="ECO:0007669"/>
    <property type="project" value="TreeGrafter"/>
</dbReference>
<dbReference type="FunFam" id="3.40.1810.10:FF:000006">
    <property type="entry name" value="Agamous-like MADS-box protein AGL62"/>
    <property type="match status" value="1"/>
</dbReference>
<dbReference type="SUPFAM" id="SSF55455">
    <property type="entry name" value="SRF-like"/>
    <property type="match status" value="1"/>
</dbReference>
<dbReference type="GO" id="GO:0000981">
    <property type="term" value="F:DNA-binding transcription factor activity, RNA polymerase II-specific"/>
    <property type="evidence" value="ECO:0007669"/>
    <property type="project" value="TreeGrafter"/>
</dbReference>
<dbReference type="PRINTS" id="PR00404">
    <property type="entry name" value="MADSDOMAIN"/>
</dbReference>
<keyword evidence="2" id="KW-0805">Transcription regulation</keyword>
<dbReference type="InterPro" id="IPR036879">
    <property type="entry name" value="TF_MADSbox_sf"/>
</dbReference>
<sequence length="80" mass="9034">KKTLGRRKIEIRKIEKKQNRQVTFTKRRMGLFRKASEIGVLCGAEMAILVRSPAGKIFAFGNPSPDSVISLFLDDGRRSL</sequence>
<evidence type="ECO:0000259" key="6">
    <source>
        <dbReference type="PROSITE" id="PS50066"/>
    </source>
</evidence>
<dbReference type="SMART" id="SM00432">
    <property type="entry name" value="MADS"/>
    <property type="match status" value="1"/>
</dbReference>
<reference evidence="7 8" key="1">
    <citation type="journal article" date="2013" name="BMC Genomics">
        <title>The miniature genome of a carnivorous plant Genlisea aurea contains a low number of genes and short non-coding sequences.</title>
        <authorList>
            <person name="Leushkin E.V."/>
            <person name="Sutormin R.A."/>
            <person name="Nabieva E.R."/>
            <person name="Penin A.A."/>
            <person name="Kondrashov A.S."/>
            <person name="Logacheva M.D."/>
        </authorList>
    </citation>
    <scope>NUCLEOTIDE SEQUENCE [LARGE SCALE GENOMIC DNA]</scope>
</reference>
<evidence type="ECO:0000313" key="8">
    <source>
        <dbReference type="Proteomes" id="UP000015453"/>
    </source>
</evidence>
<dbReference type="EMBL" id="AUSU01005021">
    <property type="protein sequence ID" value="EPS64141.1"/>
    <property type="molecule type" value="Genomic_DNA"/>
</dbReference>
<evidence type="ECO:0000313" key="7">
    <source>
        <dbReference type="EMBL" id="EPS64141.1"/>
    </source>
</evidence>
<evidence type="ECO:0000256" key="3">
    <source>
        <dbReference type="ARBA" id="ARBA00023125"/>
    </source>
</evidence>
<dbReference type="InterPro" id="IPR002100">
    <property type="entry name" value="TF_MADSbox"/>
</dbReference>
<evidence type="ECO:0000256" key="1">
    <source>
        <dbReference type="ARBA" id="ARBA00004123"/>
    </source>
</evidence>
<dbReference type="GO" id="GO:0005634">
    <property type="term" value="C:nucleus"/>
    <property type="evidence" value="ECO:0007669"/>
    <property type="project" value="UniProtKB-SubCell"/>
</dbReference>
<gene>
    <name evidence="7" type="ORF">M569_10640</name>
</gene>
<evidence type="ECO:0000256" key="2">
    <source>
        <dbReference type="ARBA" id="ARBA00023015"/>
    </source>
</evidence>
<organism evidence="7 8">
    <name type="scientific">Genlisea aurea</name>
    <dbReference type="NCBI Taxonomy" id="192259"/>
    <lineage>
        <taxon>Eukaryota</taxon>
        <taxon>Viridiplantae</taxon>
        <taxon>Streptophyta</taxon>
        <taxon>Embryophyta</taxon>
        <taxon>Tracheophyta</taxon>
        <taxon>Spermatophyta</taxon>
        <taxon>Magnoliopsida</taxon>
        <taxon>eudicotyledons</taxon>
        <taxon>Gunneridae</taxon>
        <taxon>Pentapetalae</taxon>
        <taxon>asterids</taxon>
        <taxon>lamiids</taxon>
        <taxon>Lamiales</taxon>
        <taxon>Lentibulariaceae</taxon>
        <taxon>Genlisea</taxon>
    </lineage>
</organism>
<dbReference type="PANTHER" id="PTHR11945:SF776">
    <property type="entry name" value="AGAMOUS-LIKE 50-RELATED"/>
    <property type="match status" value="1"/>
</dbReference>
<feature type="non-terminal residue" evidence="7">
    <location>
        <position position="80"/>
    </location>
</feature>
<name>S8CHR3_9LAMI</name>